<dbReference type="AlphaFoldDB" id="A0A3M7AHP7"/>
<accession>A0A3M7AHP7</accession>
<comment type="caution">
    <text evidence="6">The sequence shown here is derived from an EMBL/GenBank/DDBJ whole genome shotgun (WGS) entry which is preliminary data.</text>
</comment>
<dbReference type="OrthoDB" id="3884481at2759"/>
<name>A0A3M7AHP7_HORWE</name>
<evidence type="ECO:0000256" key="2">
    <source>
        <dbReference type="SAM" id="SignalP"/>
    </source>
</evidence>
<feature type="region of interest" description="Disordered" evidence="1">
    <location>
        <begin position="89"/>
        <end position="156"/>
    </location>
</feature>
<evidence type="ECO:0000313" key="10">
    <source>
        <dbReference type="Proteomes" id="UP000282582"/>
    </source>
</evidence>
<dbReference type="EMBL" id="QWIM01001325">
    <property type="protein sequence ID" value="RMY26982.1"/>
    <property type="molecule type" value="Genomic_DNA"/>
</dbReference>
<evidence type="ECO:0000256" key="1">
    <source>
        <dbReference type="SAM" id="MobiDB-lite"/>
    </source>
</evidence>
<sequence>MFTKTSFITLAATAAFITTASARPAGTSPAVDPTITAKPETDIYADADDAEYCTADGVMYNCAWATAGVPDFKSAALAEVVARDEEAASITTSAAVPEASDAVEGDLSNIDQEPEDDPKLVDEDDEDEDDDYDDDEEEYEDDEDEDEDSKIALHVPSSNLTTNATLLTPRGSSGTVKYCSAPGVCATLPADDDCTTFEKGYTSLTFSEGLKCAIYAKQDCRKQLFRSKGKVGGVKGHIDTTTDPRAKKNKVGAAMSFKC</sequence>
<evidence type="ECO:0000313" key="7">
    <source>
        <dbReference type="Proteomes" id="UP000271337"/>
    </source>
</evidence>
<keyword evidence="2" id="KW-0732">Signal</keyword>
<dbReference type="Proteomes" id="UP000276864">
    <property type="component" value="Unassembled WGS sequence"/>
</dbReference>
<dbReference type="EMBL" id="QWIK01000243">
    <property type="protein sequence ID" value="RMY09875.1"/>
    <property type="molecule type" value="Genomic_DNA"/>
</dbReference>
<feature type="signal peptide" evidence="2">
    <location>
        <begin position="1"/>
        <end position="22"/>
    </location>
</feature>
<evidence type="ECO:0000313" key="6">
    <source>
        <dbReference type="EMBL" id="RMY26982.1"/>
    </source>
</evidence>
<evidence type="ECO:0000313" key="4">
    <source>
        <dbReference type="EMBL" id="RMY02915.1"/>
    </source>
</evidence>
<dbReference type="EMBL" id="QWIL01001468">
    <property type="protein sequence ID" value="RMY02915.1"/>
    <property type="molecule type" value="Genomic_DNA"/>
</dbReference>
<evidence type="ECO:0000313" key="9">
    <source>
        <dbReference type="Proteomes" id="UP000281245"/>
    </source>
</evidence>
<dbReference type="Proteomes" id="UP000271337">
    <property type="component" value="Unassembled WGS sequence"/>
</dbReference>
<evidence type="ECO:0000313" key="3">
    <source>
        <dbReference type="EMBL" id="RMX80383.1"/>
    </source>
</evidence>
<protein>
    <submittedName>
        <fullName evidence="6">Uncharacterized protein</fullName>
    </submittedName>
</protein>
<proteinExistence type="predicted"/>
<reference evidence="7 8" key="1">
    <citation type="journal article" date="2018" name="BMC Genomics">
        <title>Genomic evidence for intraspecific hybridization in a clonal and extremely halotolerant yeast.</title>
        <authorList>
            <person name="Gostincar C."/>
            <person name="Stajich J.E."/>
            <person name="Zupancic J."/>
            <person name="Zalar P."/>
            <person name="Gunde-Cimerman N."/>
        </authorList>
    </citation>
    <scope>NUCLEOTIDE SEQUENCE [LARGE SCALE GENOMIC DNA]</scope>
    <source>
        <strain evidence="6 8">EXF-6651</strain>
        <strain evidence="5 10">EXF-6654</strain>
        <strain evidence="3 9">EXF-6656</strain>
        <strain evidence="4 7">EXF-6669</strain>
    </source>
</reference>
<evidence type="ECO:0000313" key="8">
    <source>
        <dbReference type="Proteomes" id="UP000276864"/>
    </source>
</evidence>
<dbReference type="Proteomes" id="UP000282582">
    <property type="component" value="Unassembled WGS sequence"/>
</dbReference>
<gene>
    <name evidence="6" type="ORF">D0866_10469</name>
    <name evidence="4" type="ORF">D0867_10878</name>
    <name evidence="5" type="ORF">D0868_04005</name>
    <name evidence="3" type="ORF">D0869_07592</name>
</gene>
<organism evidence="6 8">
    <name type="scientific">Hortaea werneckii</name>
    <name type="common">Black yeast</name>
    <name type="synonym">Cladosporium werneckii</name>
    <dbReference type="NCBI Taxonomy" id="91943"/>
    <lineage>
        <taxon>Eukaryota</taxon>
        <taxon>Fungi</taxon>
        <taxon>Dikarya</taxon>
        <taxon>Ascomycota</taxon>
        <taxon>Pezizomycotina</taxon>
        <taxon>Dothideomycetes</taxon>
        <taxon>Dothideomycetidae</taxon>
        <taxon>Mycosphaerellales</taxon>
        <taxon>Teratosphaeriaceae</taxon>
        <taxon>Hortaea</taxon>
    </lineage>
</organism>
<feature type="chain" id="PRO_5044595743" evidence="2">
    <location>
        <begin position="23"/>
        <end position="259"/>
    </location>
</feature>
<dbReference type="EMBL" id="QWIJ01000615">
    <property type="protein sequence ID" value="RMX80383.1"/>
    <property type="molecule type" value="Genomic_DNA"/>
</dbReference>
<dbReference type="Proteomes" id="UP000281245">
    <property type="component" value="Unassembled WGS sequence"/>
</dbReference>
<feature type="compositionally biased region" description="Acidic residues" evidence="1">
    <location>
        <begin position="112"/>
        <end position="148"/>
    </location>
</feature>
<evidence type="ECO:0000313" key="5">
    <source>
        <dbReference type="EMBL" id="RMY09875.1"/>
    </source>
</evidence>